<feature type="signal peptide" evidence="1">
    <location>
        <begin position="1"/>
        <end position="20"/>
    </location>
</feature>
<evidence type="ECO:0000313" key="2">
    <source>
        <dbReference type="EMBL" id="TMM30686.1"/>
    </source>
</evidence>
<dbReference type="PROSITE" id="PS51257">
    <property type="entry name" value="PROKAR_LIPOPROTEIN"/>
    <property type="match status" value="1"/>
</dbReference>
<dbReference type="EMBL" id="VANR01000003">
    <property type="protein sequence ID" value="TMM30686.1"/>
    <property type="molecule type" value="Genomic_DNA"/>
</dbReference>
<name>A0A5S3NCD7_9FLAO</name>
<proteinExistence type="predicted"/>
<evidence type="ECO:0000256" key="1">
    <source>
        <dbReference type="SAM" id="SignalP"/>
    </source>
</evidence>
<dbReference type="RefSeq" id="WP_138535635.1">
    <property type="nucleotide sequence ID" value="NZ_VANR01000003.1"/>
</dbReference>
<dbReference type="Proteomes" id="UP000307140">
    <property type="component" value="Unassembled WGS sequence"/>
</dbReference>
<gene>
    <name evidence="2" type="ORF">FDT66_07955</name>
</gene>
<accession>A0A5S3NCD7</accession>
<reference evidence="2 3" key="1">
    <citation type="submission" date="2019-05" db="EMBL/GenBank/DDBJ databases">
        <title>Polaribacter aestuariivivens sp. nov., isolated from a tidal flat.</title>
        <authorList>
            <person name="Yoon J.-H."/>
        </authorList>
    </citation>
    <scope>NUCLEOTIDE SEQUENCE [LARGE SCALE GENOMIC DNA]</scope>
    <source>
        <strain evidence="2 3">DBTF-3</strain>
    </source>
</reference>
<protein>
    <recommendedName>
        <fullName evidence="4">DUF3124 domain-containing protein</fullName>
    </recommendedName>
</protein>
<organism evidence="2 3">
    <name type="scientific">Polaribacter aestuariivivens</name>
    <dbReference type="NCBI Taxonomy" id="2304626"/>
    <lineage>
        <taxon>Bacteria</taxon>
        <taxon>Pseudomonadati</taxon>
        <taxon>Bacteroidota</taxon>
        <taxon>Flavobacteriia</taxon>
        <taxon>Flavobacteriales</taxon>
        <taxon>Flavobacteriaceae</taxon>
    </lineage>
</organism>
<keyword evidence="1" id="KW-0732">Signal</keyword>
<keyword evidence="3" id="KW-1185">Reference proteome</keyword>
<dbReference type="OrthoDB" id="798271at2"/>
<sequence length="205" mass="22592">MKFAKIILLLTFVAAFSSCASGYKTINPNNLNYRSKSTDNNVSLEYKYELLKKKYKKKEIAKGVRLVAVKITNNSGKDLVFGQDIKLIYDDGTSPYIMETDNVFRSLKQSPASYLWYLLLTPMNLYTTSNQNGFQTQTSSTPIGLVVGPGLAGGNMIAASSANKKFENDLLEYNLNGVIIASGKTVSGLIGIRSDDYNAIKIKVE</sequence>
<evidence type="ECO:0000313" key="3">
    <source>
        <dbReference type="Proteomes" id="UP000307140"/>
    </source>
</evidence>
<comment type="caution">
    <text evidence="2">The sequence shown here is derived from an EMBL/GenBank/DDBJ whole genome shotgun (WGS) entry which is preliminary data.</text>
</comment>
<feature type="chain" id="PRO_5024461735" description="DUF3124 domain-containing protein" evidence="1">
    <location>
        <begin position="21"/>
        <end position="205"/>
    </location>
</feature>
<dbReference type="AlphaFoldDB" id="A0A5S3NCD7"/>
<evidence type="ECO:0008006" key="4">
    <source>
        <dbReference type="Google" id="ProtNLM"/>
    </source>
</evidence>